<feature type="region of interest" description="Disordered" evidence="1">
    <location>
        <begin position="123"/>
        <end position="157"/>
    </location>
</feature>
<sequence length="157" mass="17613">MDDEEGEDFGVGNVIGNEYVNGSLSEKDVQLRIDDTEESRGDIQGSGVRTNMVGRLELGDCEKDGDDVQRSPADVPAEEMLSDDYYEQDGDDQSDSFHHKEVNRSTTSNLKKLSRPVSFKKNVLKKSKSGNADGDYYEEEDDDDEEDNTFFGSYLPF</sequence>
<keyword evidence="3" id="KW-1185">Reference proteome</keyword>
<evidence type="ECO:0000313" key="3">
    <source>
        <dbReference type="Proteomes" id="UP000631114"/>
    </source>
</evidence>
<protein>
    <submittedName>
        <fullName evidence="2">Uncharacterized protein</fullName>
    </submittedName>
</protein>
<feature type="compositionally biased region" description="Acidic residues" evidence="1">
    <location>
        <begin position="76"/>
        <end position="94"/>
    </location>
</feature>
<name>A0A835HJL6_9MAGN</name>
<feature type="region of interest" description="Disordered" evidence="1">
    <location>
        <begin position="36"/>
        <end position="111"/>
    </location>
</feature>
<dbReference type="Proteomes" id="UP000631114">
    <property type="component" value="Unassembled WGS sequence"/>
</dbReference>
<organism evidence="2 3">
    <name type="scientific">Coptis chinensis</name>
    <dbReference type="NCBI Taxonomy" id="261450"/>
    <lineage>
        <taxon>Eukaryota</taxon>
        <taxon>Viridiplantae</taxon>
        <taxon>Streptophyta</taxon>
        <taxon>Embryophyta</taxon>
        <taxon>Tracheophyta</taxon>
        <taxon>Spermatophyta</taxon>
        <taxon>Magnoliopsida</taxon>
        <taxon>Ranunculales</taxon>
        <taxon>Ranunculaceae</taxon>
        <taxon>Coptidoideae</taxon>
        <taxon>Coptis</taxon>
    </lineage>
</organism>
<feature type="compositionally biased region" description="Acidic residues" evidence="1">
    <location>
        <begin position="135"/>
        <end position="148"/>
    </location>
</feature>
<feature type="compositionally biased region" description="Basic and acidic residues" evidence="1">
    <location>
        <begin position="57"/>
        <end position="69"/>
    </location>
</feature>
<proteinExistence type="predicted"/>
<comment type="caution">
    <text evidence="2">The sequence shown here is derived from an EMBL/GenBank/DDBJ whole genome shotgun (WGS) entry which is preliminary data.</text>
</comment>
<evidence type="ECO:0000313" key="2">
    <source>
        <dbReference type="EMBL" id="KAF9599539.1"/>
    </source>
</evidence>
<dbReference type="AlphaFoldDB" id="A0A835HJL6"/>
<gene>
    <name evidence="2" type="ORF">IFM89_038805</name>
</gene>
<accession>A0A835HJL6</accession>
<reference evidence="2 3" key="1">
    <citation type="submission" date="2020-10" db="EMBL/GenBank/DDBJ databases">
        <title>The Coptis chinensis genome and diversification of protoberbering-type alkaloids.</title>
        <authorList>
            <person name="Wang B."/>
            <person name="Shu S."/>
            <person name="Song C."/>
            <person name="Liu Y."/>
        </authorList>
    </citation>
    <scope>NUCLEOTIDE SEQUENCE [LARGE SCALE GENOMIC DNA]</scope>
    <source>
        <strain evidence="2">HL-2020</strain>
        <tissue evidence="2">Leaf</tissue>
    </source>
</reference>
<dbReference type="OrthoDB" id="1935676at2759"/>
<evidence type="ECO:0000256" key="1">
    <source>
        <dbReference type="SAM" id="MobiDB-lite"/>
    </source>
</evidence>
<dbReference type="EMBL" id="JADFTS010000007">
    <property type="protein sequence ID" value="KAF9599539.1"/>
    <property type="molecule type" value="Genomic_DNA"/>
</dbReference>